<dbReference type="AlphaFoldDB" id="A0A9R1VUH4"/>
<feature type="region of interest" description="Disordered" evidence="1">
    <location>
        <begin position="65"/>
        <end position="105"/>
    </location>
</feature>
<evidence type="ECO:0000313" key="2">
    <source>
        <dbReference type="EMBL" id="KAJ0211212.1"/>
    </source>
</evidence>
<gene>
    <name evidence="2" type="ORF">LSAT_V11C400205310</name>
</gene>
<dbReference type="Proteomes" id="UP000235145">
    <property type="component" value="Unassembled WGS sequence"/>
</dbReference>
<proteinExistence type="predicted"/>
<protein>
    <submittedName>
        <fullName evidence="2">Uncharacterized protein</fullName>
    </submittedName>
</protein>
<evidence type="ECO:0000313" key="3">
    <source>
        <dbReference type="Proteomes" id="UP000235145"/>
    </source>
</evidence>
<reference evidence="2 3" key="1">
    <citation type="journal article" date="2017" name="Nat. Commun.">
        <title>Genome assembly with in vitro proximity ligation data and whole-genome triplication in lettuce.</title>
        <authorList>
            <person name="Reyes-Chin-Wo S."/>
            <person name="Wang Z."/>
            <person name="Yang X."/>
            <person name="Kozik A."/>
            <person name="Arikit S."/>
            <person name="Song C."/>
            <person name="Xia L."/>
            <person name="Froenicke L."/>
            <person name="Lavelle D.O."/>
            <person name="Truco M.J."/>
            <person name="Xia R."/>
            <person name="Zhu S."/>
            <person name="Xu C."/>
            <person name="Xu H."/>
            <person name="Xu X."/>
            <person name="Cox K."/>
            <person name="Korf I."/>
            <person name="Meyers B.C."/>
            <person name="Michelmore R.W."/>
        </authorList>
    </citation>
    <scope>NUCLEOTIDE SEQUENCE [LARGE SCALE GENOMIC DNA]</scope>
    <source>
        <strain evidence="3">cv. Salinas</strain>
        <tissue evidence="2">Seedlings</tissue>
    </source>
</reference>
<sequence length="292" mass="31706">MFAIIQVYKKLPSLGPREFTPASIPISLPTTFPVITSQPSSTIPIPTPIFVDTTTTTTTRVQTNVSNTGVRSSPPEVPITTKHPYPTRSTETNIVLGGEDNNDDDDAPLTKHLKAVTDKLDQLLSSSSANPYSEAALKDLFSIAVKEHDTSISNASKAIDASTYQCLNASLVVEAFTKDCKDATTKAVLAVENKVVDELDKRTSQLKVHNLKLHTATQKLNDLKSEREVIRSSVGDVHLIPHHLLDAHDSILTISICHHLAEKLHPALDILSRIEGVSNTVVLPKQGGEKKS</sequence>
<evidence type="ECO:0000256" key="1">
    <source>
        <dbReference type="SAM" id="MobiDB-lite"/>
    </source>
</evidence>
<accession>A0A9R1VUH4</accession>
<organism evidence="2 3">
    <name type="scientific">Lactuca sativa</name>
    <name type="common">Garden lettuce</name>
    <dbReference type="NCBI Taxonomy" id="4236"/>
    <lineage>
        <taxon>Eukaryota</taxon>
        <taxon>Viridiplantae</taxon>
        <taxon>Streptophyta</taxon>
        <taxon>Embryophyta</taxon>
        <taxon>Tracheophyta</taxon>
        <taxon>Spermatophyta</taxon>
        <taxon>Magnoliopsida</taxon>
        <taxon>eudicotyledons</taxon>
        <taxon>Gunneridae</taxon>
        <taxon>Pentapetalae</taxon>
        <taxon>asterids</taxon>
        <taxon>campanulids</taxon>
        <taxon>Asterales</taxon>
        <taxon>Asteraceae</taxon>
        <taxon>Cichorioideae</taxon>
        <taxon>Cichorieae</taxon>
        <taxon>Lactucinae</taxon>
        <taxon>Lactuca</taxon>
    </lineage>
</organism>
<name>A0A9R1VUH4_LACSA</name>
<keyword evidence="3" id="KW-1185">Reference proteome</keyword>
<comment type="caution">
    <text evidence="2">The sequence shown here is derived from an EMBL/GenBank/DDBJ whole genome shotgun (WGS) entry which is preliminary data.</text>
</comment>
<dbReference type="EMBL" id="NBSK02000004">
    <property type="protein sequence ID" value="KAJ0211212.1"/>
    <property type="molecule type" value="Genomic_DNA"/>
</dbReference>